<dbReference type="Proteomes" id="UP000277671">
    <property type="component" value="Unassembled WGS sequence"/>
</dbReference>
<evidence type="ECO:0000313" key="2">
    <source>
        <dbReference type="Proteomes" id="UP000277671"/>
    </source>
</evidence>
<dbReference type="AlphaFoldDB" id="A0A495JTK1"/>
<evidence type="ECO:0000313" key="1">
    <source>
        <dbReference type="EMBL" id="RKR92327.1"/>
    </source>
</evidence>
<protein>
    <submittedName>
        <fullName evidence="1">Uncharacterized protein</fullName>
    </submittedName>
</protein>
<dbReference type="Pfam" id="PF19812">
    <property type="entry name" value="DUF6295"/>
    <property type="match status" value="1"/>
</dbReference>
<comment type="caution">
    <text evidence="1">The sequence shown here is derived from an EMBL/GenBank/DDBJ whole genome shotgun (WGS) entry which is preliminary data.</text>
</comment>
<organism evidence="1 2">
    <name type="scientific">Micromonospora pisi</name>
    <dbReference type="NCBI Taxonomy" id="589240"/>
    <lineage>
        <taxon>Bacteria</taxon>
        <taxon>Bacillati</taxon>
        <taxon>Actinomycetota</taxon>
        <taxon>Actinomycetes</taxon>
        <taxon>Micromonosporales</taxon>
        <taxon>Micromonosporaceae</taxon>
        <taxon>Micromonospora</taxon>
    </lineage>
</organism>
<keyword evidence="2" id="KW-1185">Reference proteome</keyword>
<name>A0A495JTK1_9ACTN</name>
<reference evidence="1 2" key="1">
    <citation type="submission" date="2018-10" db="EMBL/GenBank/DDBJ databases">
        <title>Sequencing the genomes of 1000 actinobacteria strains.</title>
        <authorList>
            <person name="Klenk H.-P."/>
        </authorList>
    </citation>
    <scope>NUCLEOTIDE SEQUENCE [LARGE SCALE GENOMIC DNA]</scope>
    <source>
        <strain evidence="1 2">DSM 45175</strain>
    </source>
</reference>
<dbReference type="EMBL" id="RBKT01000001">
    <property type="protein sequence ID" value="RKR92327.1"/>
    <property type="molecule type" value="Genomic_DNA"/>
</dbReference>
<proteinExistence type="predicted"/>
<dbReference type="InterPro" id="IPR046262">
    <property type="entry name" value="DUF6295"/>
</dbReference>
<sequence length="93" mass="9461">MCTYVTEKIEIDGSGKGPAGWFGLTGATVYVDHPQHAPYEHTVNIDLINHAAGPGARVAVELTEESALALVAAIQAALASAPPGLASAPPRAS</sequence>
<dbReference type="RefSeq" id="WP_121160337.1">
    <property type="nucleotide sequence ID" value="NZ_RBKT01000001.1"/>
</dbReference>
<dbReference type="OrthoDB" id="7281941at2"/>
<gene>
    <name evidence="1" type="ORF">BDK92_6765</name>
</gene>
<accession>A0A495JTK1</accession>